<dbReference type="PANTHER" id="PTHR10746">
    <property type="entry name" value="50S RIBOSOMAL PROTEIN L4"/>
    <property type="match status" value="1"/>
</dbReference>
<dbReference type="HAMAP" id="MF_01328_B">
    <property type="entry name" value="Ribosomal_uL4_B"/>
    <property type="match status" value="1"/>
</dbReference>
<dbReference type="AlphaFoldDB" id="A0A564ZID6"/>
<comment type="subunit">
    <text evidence="5">Part of the 50S ribosomal subunit.</text>
</comment>
<dbReference type="PANTHER" id="PTHR10746:SF6">
    <property type="entry name" value="LARGE RIBOSOMAL SUBUNIT PROTEIN UL4M"/>
    <property type="match status" value="1"/>
</dbReference>
<dbReference type="InterPro" id="IPR013005">
    <property type="entry name" value="Ribosomal_uL4-like"/>
</dbReference>
<dbReference type="InterPro" id="IPR002136">
    <property type="entry name" value="Ribosomal_uL4"/>
</dbReference>
<feature type="region of interest" description="Disordered" evidence="6">
    <location>
        <begin position="45"/>
        <end position="88"/>
    </location>
</feature>
<keyword evidence="5" id="KW-0694">RNA-binding</keyword>
<evidence type="ECO:0000256" key="5">
    <source>
        <dbReference type="HAMAP-Rule" id="MF_01328"/>
    </source>
</evidence>
<evidence type="ECO:0000256" key="2">
    <source>
        <dbReference type="ARBA" id="ARBA00022980"/>
    </source>
</evidence>
<dbReference type="InterPro" id="IPR023574">
    <property type="entry name" value="Ribosomal_uL4_dom_sf"/>
</dbReference>
<dbReference type="EMBL" id="CABIKM010000012">
    <property type="protein sequence ID" value="VUZ84402.1"/>
    <property type="molecule type" value="Genomic_DNA"/>
</dbReference>
<sequence>MSVIVSALDANGAKSIDVALDETVFGVAASPHLVHDVVKMQLANRRQGTASTRTRCEVRGGGKKPWKQKGTGRARSGTRRSPLWRGGGTVFGPKPRGYGYVVPRQVRAAALRAALSEKVRIGKCIVVESLSLEEPSTKAFRALLDRLGVQGRALIVTEQVRQDDATAMSCRNLPDLTLMPTQGLNVYDILRHDTLIMTKGAVSAIEEAWRP</sequence>
<dbReference type="SUPFAM" id="SSF52166">
    <property type="entry name" value="Ribosomal protein L4"/>
    <property type="match status" value="1"/>
</dbReference>
<proteinExistence type="inferred from homology"/>
<evidence type="ECO:0000256" key="6">
    <source>
        <dbReference type="SAM" id="MobiDB-lite"/>
    </source>
</evidence>
<dbReference type="Proteomes" id="UP000334340">
    <property type="component" value="Unassembled WGS sequence"/>
</dbReference>
<evidence type="ECO:0000256" key="4">
    <source>
        <dbReference type="ARBA" id="ARBA00035244"/>
    </source>
</evidence>
<dbReference type="GO" id="GO:0019843">
    <property type="term" value="F:rRNA binding"/>
    <property type="evidence" value="ECO:0007669"/>
    <property type="project" value="UniProtKB-UniRule"/>
</dbReference>
<keyword evidence="3 5" id="KW-0687">Ribonucleoprotein</keyword>
<reference evidence="7 8" key="1">
    <citation type="submission" date="2019-07" db="EMBL/GenBank/DDBJ databases">
        <authorList>
            <person name="Cremers G."/>
        </authorList>
    </citation>
    <scope>NUCLEOTIDE SEQUENCE [LARGE SCALE GENOMIC DNA]</scope>
</reference>
<keyword evidence="2 5" id="KW-0689">Ribosomal protein</keyword>
<comment type="function">
    <text evidence="5">Forms part of the polypeptide exit tunnel.</text>
</comment>
<gene>
    <name evidence="5" type="primary">rplD</name>
    <name evidence="7" type="ORF">MELA_00773</name>
</gene>
<dbReference type="GO" id="GO:0003735">
    <property type="term" value="F:structural constituent of ribosome"/>
    <property type="evidence" value="ECO:0007669"/>
    <property type="project" value="InterPro"/>
</dbReference>
<dbReference type="Pfam" id="PF00573">
    <property type="entry name" value="Ribosomal_L4"/>
    <property type="match status" value="1"/>
</dbReference>
<evidence type="ECO:0000313" key="8">
    <source>
        <dbReference type="Proteomes" id="UP000334340"/>
    </source>
</evidence>
<dbReference type="GO" id="GO:0006412">
    <property type="term" value="P:translation"/>
    <property type="evidence" value="ECO:0007669"/>
    <property type="project" value="UniProtKB-UniRule"/>
</dbReference>
<evidence type="ECO:0000256" key="1">
    <source>
        <dbReference type="ARBA" id="ARBA00010528"/>
    </source>
</evidence>
<dbReference type="NCBIfam" id="TIGR03953">
    <property type="entry name" value="rplD_bact"/>
    <property type="match status" value="1"/>
</dbReference>
<keyword evidence="8" id="KW-1185">Reference proteome</keyword>
<name>A0A564ZID6_9BACT</name>
<feature type="compositionally biased region" description="Basic residues" evidence="6">
    <location>
        <begin position="61"/>
        <end position="78"/>
    </location>
</feature>
<keyword evidence="5" id="KW-0699">rRNA-binding</keyword>
<organism evidence="7 8">
    <name type="scientific">Candidatus Methylomirabilis lanthanidiphila</name>
    <dbReference type="NCBI Taxonomy" id="2211376"/>
    <lineage>
        <taxon>Bacteria</taxon>
        <taxon>Candidatus Methylomirabilota</taxon>
        <taxon>Candidatus Methylomirabilia</taxon>
        <taxon>Candidatus Methylomirabilales</taxon>
        <taxon>Candidatus Methylomirabilaceae</taxon>
        <taxon>Candidatus Methylomirabilis</taxon>
    </lineage>
</organism>
<accession>A0A564ZID6</accession>
<evidence type="ECO:0000256" key="3">
    <source>
        <dbReference type="ARBA" id="ARBA00023274"/>
    </source>
</evidence>
<dbReference type="Gene3D" id="3.40.1370.10">
    <property type="match status" value="1"/>
</dbReference>
<dbReference type="GO" id="GO:1990904">
    <property type="term" value="C:ribonucleoprotein complex"/>
    <property type="evidence" value="ECO:0007669"/>
    <property type="project" value="UniProtKB-KW"/>
</dbReference>
<comment type="function">
    <text evidence="5">One of the primary rRNA binding proteins, this protein initially binds near the 5'-end of the 23S rRNA. It is important during the early stages of 50S assembly. It makes multiple contacts with different domains of the 23S rRNA in the assembled 50S subunit and ribosome.</text>
</comment>
<protein>
    <recommendedName>
        <fullName evidence="4 5">Large ribosomal subunit protein uL4</fullName>
    </recommendedName>
</protein>
<comment type="similarity">
    <text evidence="1 5">Belongs to the universal ribosomal protein uL4 family.</text>
</comment>
<dbReference type="GO" id="GO:0005840">
    <property type="term" value="C:ribosome"/>
    <property type="evidence" value="ECO:0007669"/>
    <property type="project" value="UniProtKB-KW"/>
</dbReference>
<evidence type="ECO:0000313" key="7">
    <source>
        <dbReference type="EMBL" id="VUZ84402.1"/>
    </source>
</evidence>